<protein>
    <recommendedName>
        <fullName evidence="4">Cysteine-rich domain-containing protein</fullName>
    </recommendedName>
</protein>
<dbReference type="Proteomes" id="UP001614264">
    <property type="component" value="Unassembled WGS sequence"/>
</dbReference>
<evidence type="ECO:0000313" key="2">
    <source>
        <dbReference type="EMBL" id="MFI7869691.1"/>
    </source>
</evidence>
<dbReference type="RefSeq" id="WP_356196342.1">
    <property type="nucleotide sequence ID" value="NZ_JBITPR010000011.1"/>
</dbReference>
<sequence>MAKATRDVPTKTDPGIAGPPRARQTIDVGKLERALRKAVDGEVRFDTGLRGGCCGLAGSWGFESGKYDISMDCGEQALLPAVRDAEDDRVVVADGFSCKTQIKDAGTGREALHIAEIMKLAREHGARATADGAVSAAPARPAPPWRTRALRVSAAVALAAAATAVGVRAARS</sequence>
<reference evidence="2 3" key="1">
    <citation type="submission" date="2024-07" db="EMBL/GenBank/DDBJ databases">
        <title>Whole genome sequencing of Prodigiosin pigment-producing Streptomyces salinarius isolated from rhizosphere soil of Arachis hypogaea.</title>
        <authorList>
            <person name="Vidhya A."/>
            <person name="Ramya S."/>
        </authorList>
    </citation>
    <scope>NUCLEOTIDE SEQUENCE [LARGE SCALE GENOMIC DNA]</scope>
    <source>
        <strain evidence="2 3">VRMG2420</strain>
    </source>
</reference>
<evidence type="ECO:0000256" key="1">
    <source>
        <dbReference type="SAM" id="MobiDB-lite"/>
    </source>
</evidence>
<gene>
    <name evidence="2" type="ORF">AB4829_03655</name>
</gene>
<evidence type="ECO:0008006" key="4">
    <source>
        <dbReference type="Google" id="ProtNLM"/>
    </source>
</evidence>
<feature type="compositionally biased region" description="Basic and acidic residues" evidence="1">
    <location>
        <begin position="1"/>
        <end position="10"/>
    </location>
</feature>
<keyword evidence="3" id="KW-1185">Reference proteome</keyword>
<evidence type="ECO:0000313" key="3">
    <source>
        <dbReference type="Proteomes" id="UP001614264"/>
    </source>
</evidence>
<dbReference type="EMBL" id="JBITPR010000011">
    <property type="protein sequence ID" value="MFI7869691.1"/>
    <property type="molecule type" value="Genomic_DNA"/>
</dbReference>
<feature type="region of interest" description="Disordered" evidence="1">
    <location>
        <begin position="1"/>
        <end position="21"/>
    </location>
</feature>
<comment type="caution">
    <text evidence="2">The sequence shown here is derived from an EMBL/GenBank/DDBJ whole genome shotgun (WGS) entry which is preliminary data.</text>
</comment>
<name>A0ABW8B6B8_9ACTN</name>
<organism evidence="2 3">
    <name type="scientific">Streptomyces salinarius</name>
    <dbReference type="NCBI Taxonomy" id="2762598"/>
    <lineage>
        <taxon>Bacteria</taxon>
        <taxon>Bacillati</taxon>
        <taxon>Actinomycetota</taxon>
        <taxon>Actinomycetes</taxon>
        <taxon>Kitasatosporales</taxon>
        <taxon>Streptomycetaceae</taxon>
        <taxon>Streptomyces</taxon>
    </lineage>
</organism>
<accession>A0ABW8B6B8</accession>
<proteinExistence type="predicted"/>